<comment type="caution">
    <text evidence="2">The sequence shown here is derived from an EMBL/GenBank/DDBJ whole genome shotgun (WGS) entry which is preliminary data.</text>
</comment>
<evidence type="ECO:0000313" key="3">
    <source>
        <dbReference type="Proteomes" id="UP000234323"/>
    </source>
</evidence>
<protein>
    <submittedName>
        <fullName evidence="2">Uncharacterized protein</fullName>
    </submittedName>
</protein>
<evidence type="ECO:0000256" key="1">
    <source>
        <dbReference type="SAM" id="SignalP"/>
    </source>
</evidence>
<gene>
    <name evidence="2" type="ORF">RhiirA4_461341</name>
</gene>
<dbReference type="VEuPathDB" id="FungiDB:RhiirA1_490706"/>
<keyword evidence="3" id="KW-1185">Reference proteome</keyword>
<dbReference type="VEuPathDB" id="FungiDB:FUN_013684"/>
<reference evidence="2 3" key="1">
    <citation type="submission" date="2015-10" db="EMBL/GenBank/DDBJ databases">
        <title>Genome analyses suggest a sexual origin of heterokaryosis in a supposedly ancient asexual fungus.</title>
        <authorList>
            <person name="Ropars J."/>
            <person name="Sedzielewska K."/>
            <person name="Noel J."/>
            <person name="Charron P."/>
            <person name="Farinelli L."/>
            <person name="Marton T."/>
            <person name="Kruger M."/>
            <person name="Pelin A."/>
            <person name="Brachmann A."/>
            <person name="Corradi N."/>
        </authorList>
    </citation>
    <scope>NUCLEOTIDE SEQUENCE [LARGE SCALE GENOMIC DNA]</scope>
    <source>
        <strain evidence="2 3">A4</strain>
    </source>
</reference>
<dbReference type="Proteomes" id="UP000234323">
    <property type="component" value="Unassembled WGS sequence"/>
</dbReference>
<sequence length="542" mass="62311">MSVLNRILWILIVSLILLPILSHAQEPLEYIENLPNLHYEGSDTYQDGKIIILFTQRNNEIKFINTKLYLRIVFVNRTVLPIEINYNSFSFDFIPECDVNSFDCNILFTPKALIDGYVLIESRLGSSPYREIIVSWNGIMHKKFNLRDNYQVITSLDSQKEFLITEIKNATTLGCRRFTVLNSNNSNSTINEEIETFSISKNITMYQHSSFSLTEGGFATIIFSVTKSNDLIKLTEIHIRFFKSNNDLALSKQYLLYSSISGKFLTIIGGCQNTFDGSGYTFFFSDNDGTNLSLNDYFQIHFLSSGAVTLIDNKAFDGYNPDIINYYTAEIVPLFYGGYIGYDRFKLENSSIIIFDDNINVKGILNRTFNLDVNGLKAHIIQKQSLIWFIDYNNNNYNWMINFYNLNSIDIADSRYIYQNLNIQGTFPNINENIQIPSLTSSNSLDFIINYNKPILLSNGNLTIYQYLNESIISRQSVSGISELCKLVNDTAVYIKIFFSTLHQINVKYGIRIDNDFVKTSLNEEPLFGISEGIWNFKTCKF</sequence>
<evidence type="ECO:0000313" key="2">
    <source>
        <dbReference type="EMBL" id="PKY46474.1"/>
    </source>
</evidence>
<dbReference type="EMBL" id="LLXI01000457">
    <property type="protein sequence ID" value="PKY46474.1"/>
    <property type="molecule type" value="Genomic_DNA"/>
</dbReference>
<dbReference type="VEuPathDB" id="FungiDB:RhiirFUN_017381"/>
<organism evidence="2 3">
    <name type="scientific">Rhizophagus irregularis</name>
    <dbReference type="NCBI Taxonomy" id="588596"/>
    <lineage>
        <taxon>Eukaryota</taxon>
        <taxon>Fungi</taxon>
        <taxon>Fungi incertae sedis</taxon>
        <taxon>Mucoromycota</taxon>
        <taxon>Glomeromycotina</taxon>
        <taxon>Glomeromycetes</taxon>
        <taxon>Glomerales</taxon>
        <taxon>Glomeraceae</taxon>
        <taxon>Rhizophagus</taxon>
    </lineage>
</organism>
<feature type="signal peptide" evidence="1">
    <location>
        <begin position="1"/>
        <end position="24"/>
    </location>
</feature>
<name>A0A2I1GIM4_9GLOM</name>
<keyword evidence="1" id="KW-0732">Signal</keyword>
<dbReference type="OrthoDB" id="10481745at2759"/>
<dbReference type="AlphaFoldDB" id="A0A2I1GIM4"/>
<accession>A0A2I1GIM4</accession>
<feature type="chain" id="PRO_5014125372" evidence="1">
    <location>
        <begin position="25"/>
        <end position="542"/>
    </location>
</feature>
<proteinExistence type="predicted"/>